<evidence type="ECO:0000313" key="2">
    <source>
        <dbReference type="EMBL" id="AAM52333.1"/>
    </source>
</evidence>
<geneLocation type="plasmid" evidence="2">
    <name>pBS72</name>
</geneLocation>
<evidence type="ECO:0000256" key="1">
    <source>
        <dbReference type="SAM" id="MobiDB-lite"/>
    </source>
</evidence>
<keyword evidence="2" id="KW-0614">Plasmid</keyword>
<feature type="region of interest" description="Disordered" evidence="1">
    <location>
        <begin position="1"/>
        <end position="44"/>
    </location>
</feature>
<proteinExistence type="predicted"/>
<dbReference type="EMBL" id="AY102630">
    <property type="protein sequence ID" value="AAM52333.1"/>
    <property type="molecule type" value="Genomic_DNA"/>
</dbReference>
<protein>
    <submittedName>
        <fullName evidence="2">Uncharacterized protein</fullName>
    </submittedName>
</protein>
<dbReference type="RefSeq" id="WP_032490597.1">
    <property type="nucleotide sequence ID" value="NZ_BSEE01000009.1"/>
</dbReference>
<name>Q84BM5_BACIU</name>
<reference evidence="2" key="1">
    <citation type="submission" date="2002-05" db="EMBL/GenBank/DDBJ databases">
        <authorList>
            <person name="Titok M."/>
            <person name="Chapuis J."/>
            <person name="Prokulecich V.V."/>
            <person name="Ehrlich D.S."/>
            <person name="Janniere L."/>
        </authorList>
    </citation>
    <scope>NUCLEOTIDE SEQUENCE</scope>
    <source>
        <plasmid evidence="2">pBS72</plasmid>
    </source>
</reference>
<reference evidence="2" key="2">
    <citation type="journal article" date="2003" name="Plasmid">
        <title>Bacillus subtilis soil isolates: plasmid replicon analysis and construction of a new theta-replicating vector.</title>
        <authorList>
            <person name="Titok M.A."/>
            <person name="Chapuis J."/>
            <person name="Selezneva Y.V."/>
            <person name="Lagodich A.V."/>
            <person name="Prokulevich V.A."/>
            <person name="Ehrlich S.D."/>
            <person name="Janniere L."/>
        </authorList>
    </citation>
    <scope>NUCLEOTIDE SEQUENCE</scope>
    <source>
        <plasmid evidence="2">pBS72</plasmid>
    </source>
</reference>
<organism evidence="2">
    <name type="scientific">Bacillus subtilis</name>
    <dbReference type="NCBI Taxonomy" id="1423"/>
    <lineage>
        <taxon>Bacteria</taxon>
        <taxon>Bacillati</taxon>
        <taxon>Bacillota</taxon>
        <taxon>Bacilli</taxon>
        <taxon>Bacillales</taxon>
        <taxon>Bacillaceae</taxon>
        <taxon>Bacillus</taxon>
    </lineage>
</organism>
<accession>Q84BM5</accession>
<feature type="compositionally biased region" description="Basic and acidic residues" evidence="1">
    <location>
        <begin position="1"/>
        <end position="18"/>
    </location>
</feature>
<sequence length="113" mass="13090">MVRKLGDLPRKPQGDRSSLKNPYMDLTDSESKETTEVKQTEPKRKKALLKTMKVDVSIHNKIKSLHEILAASEGNSYYLEDTIERAIDKMVETLPESQKTFYEYELKKRTNKG</sequence>
<dbReference type="AlphaFoldDB" id="Q84BM5"/>
<feature type="compositionally biased region" description="Basic and acidic residues" evidence="1">
    <location>
        <begin position="29"/>
        <end position="42"/>
    </location>
</feature>